<dbReference type="GO" id="GO:0062193">
    <property type="term" value="F:D-ribose pyranase activity"/>
    <property type="evidence" value="ECO:0007669"/>
    <property type="project" value="UniProtKB-EC"/>
</dbReference>
<dbReference type="InterPro" id="IPR050443">
    <property type="entry name" value="RbsD/FucU_mutarotase"/>
</dbReference>
<comment type="caution">
    <text evidence="4">The sequence shown here is derived from an EMBL/GenBank/DDBJ whole genome shotgun (WGS) entry which is preliminary data.</text>
</comment>
<reference evidence="4 5" key="1">
    <citation type="submission" date="2014-08" db="EMBL/GenBank/DDBJ databases">
        <title>Whole genome shotgun sequence of Rhizobium rubi NBRC 13261.</title>
        <authorList>
            <person name="Katano-Makiyama Y."/>
            <person name="Hosoyama A."/>
            <person name="Hashimoto M."/>
            <person name="Hosoyama Y."/>
            <person name="Noguchi M."/>
            <person name="Tsuchikane K."/>
            <person name="Uohara A."/>
            <person name="Ohji S."/>
            <person name="Ichikawa N."/>
            <person name="Kimura A."/>
            <person name="Yamazoe A."/>
            <person name="Fujita N."/>
        </authorList>
    </citation>
    <scope>NUCLEOTIDE SEQUENCE [LARGE SCALE GENOMIC DNA]</scope>
    <source>
        <strain evidence="4 5">NBRC 13261</strain>
    </source>
</reference>
<gene>
    <name evidence="4" type="ORF">RRU01S_29_00840</name>
</gene>
<comment type="catalytic activity">
    <reaction evidence="1">
        <text>beta-D-ribopyranose = beta-D-ribofuranose</text>
        <dbReference type="Rhea" id="RHEA:25432"/>
        <dbReference type="ChEBI" id="CHEBI:27476"/>
        <dbReference type="ChEBI" id="CHEBI:47002"/>
        <dbReference type="EC" id="5.4.99.62"/>
    </reaction>
</comment>
<evidence type="ECO:0000313" key="5">
    <source>
        <dbReference type="Proteomes" id="UP000028701"/>
    </source>
</evidence>
<dbReference type="Pfam" id="PF05025">
    <property type="entry name" value="RbsD_FucU"/>
    <property type="match status" value="1"/>
</dbReference>
<keyword evidence="2" id="KW-0413">Isomerase</keyword>
<organism evidence="4 5">
    <name type="scientific">Agrobacterium rubi TR3 = NBRC 13261</name>
    <dbReference type="NCBI Taxonomy" id="1368415"/>
    <lineage>
        <taxon>Bacteria</taxon>
        <taxon>Pseudomonadati</taxon>
        <taxon>Pseudomonadota</taxon>
        <taxon>Alphaproteobacteria</taxon>
        <taxon>Hyphomicrobiales</taxon>
        <taxon>Rhizobiaceae</taxon>
        <taxon>Rhizobium/Agrobacterium group</taxon>
        <taxon>Agrobacterium</taxon>
    </lineage>
</organism>
<sequence>MSMLKNIHPLLTSQLLSVLADMGHGNEIAIVDANFPAAACGERLIDMPGISATDIIDAILTVFPLDDFVEQPVSYMQAPGEPLPIYAEFAASVEKGEGRTIALAGIAPSDFYQRATNAFAVIASGERRLYGNILLRKGVVRP</sequence>
<dbReference type="InterPro" id="IPR023750">
    <property type="entry name" value="RbsD-like_sf"/>
</dbReference>
<comment type="catalytic activity">
    <reaction evidence="3">
        <text>alpha-L-fucose = beta-L-fucose</text>
        <dbReference type="Rhea" id="RHEA:25580"/>
        <dbReference type="ChEBI" id="CHEBI:42548"/>
        <dbReference type="ChEBI" id="CHEBI:42589"/>
        <dbReference type="EC" id="5.1.3.29"/>
    </reaction>
</comment>
<dbReference type="Gene3D" id="3.40.1650.10">
    <property type="entry name" value="RbsD-like domain"/>
    <property type="match status" value="1"/>
</dbReference>
<dbReference type="PANTHER" id="PTHR31690">
    <property type="entry name" value="FUCOSE MUTAROTASE"/>
    <property type="match status" value="1"/>
</dbReference>
<dbReference type="PANTHER" id="PTHR31690:SF4">
    <property type="entry name" value="FUCOSE MUTAROTASE"/>
    <property type="match status" value="1"/>
</dbReference>
<dbReference type="eggNOG" id="COG4154">
    <property type="taxonomic scope" value="Bacteria"/>
</dbReference>
<accession>A0A081D221</accession>
<dbReference type="GO" id="GO:0006004">
    <property type="term" value="P:fucose metabolic process"/>
    <property type="evidence" value="ECO:0007669"/>
    <property type="project" value="TreeGrafter"/>
</dbReference>
<evidence type="ECO:0000313" key="4">
    <source>
        <dbReference type="EMBL" id="GAK72967.1"/>
    </source>
</evidence>
<dbReference type="GO" id="GO:0042806">
    <property type="term" value="F:fucose binding"/>
    <property type="evidence" value="ECO:0007669"/>
    <property type="project" value="TreeGrafter"/>
</dbReference>
<dbReference type="AlphaFoldDB" id="A0A081D221"/>
<name>A0A081D221_9HYPH</name>
<dbReference type="SUPFAM" id="SSF102546">
    <property type="entry name" value="RbsD-like"/>
    <property type="match status" value="1"/>
</dbReference>
<evidence type="ECO:0000256" key="1">
    <source>
        <dbReference type="ARBA" id="ARBA00000223"/>
    </source>
</evidence>
<dbReference type="Proteomes" id="UP000028701">
    <property type="component" value="Unassembled WGS sequence"/>
</dbReference>
<evidence type="ECO:0000256" key="2">
    <source>
        <dbReference type="ARBA" id="ARBA00023235"/>
    </source>
</evidence>
<protein>
    <submittedName>
        <fullName evidence="4">Putative L-fucose mutarotase</fullName>
    </submittedName>
</protein>
<dbReference type="EMBL" id="BBJU01000029">
    <property type="protein sequence ID" value="GAK72967.1"/>
    <property type="molecule type" value="Genomic_DNA"/>
</dbReference>
<dbReference type="GO" id="GO:0036373">
    <property type="term" value="F:L-fucose mutarotase activity"/>
    <property type="evidence" value="ECO:0007669"/>
    <property type="project" value="UniProtKB-EC"/>
</dbReference>
<evidence type="ECO:0000256" key="3">
    <source>
        <dbReference type="ARBA" id="ARBA00036324"/>
    </source>
</evidence>
<proteinExistence type="predicted"/>
<dbReference type="InterPro" id="IPR007721">
    <property type="entry name" value="RbsD_FucU"/>
</dbReference>